<keyword evidence="3" id="KW-1185">Reference proteome</keyword>
<name>A0A6G1LIA6_9PEZI</name>
<proteinExistence type="predicted"/>
<feature type="signal peptide" evidence="1">
    <location>
        <begin position="1"/>
        <end position="34"/>
    </location>
</feature>
<sequence length="167" mass="18630">MNPPRALTRVATELVTHCSVLVLVVGHWSDVVESGSCREIWSSTGPDIEQEVNELKWHLSPCLLMKPFVDAMIATPGDAQCAWPVAMAPYCRRCVRSLLRECPMLVGAYALPQCCRADAWGPSSNKEKIWVGEYIEQARGNRIERDAARAAGFARRDQTFVYFSASK</sequence>
<keyword evidence="1" id="KW-0732">Signal</keyword>
<dbReference type="Proteomes" id="UP000799436">
    <property type="component" value="Unassembled WGS sequence"/>
</dbReference>
<dbReference type="AlphaFoldDB" id="A0A6G1LIA6"/>
<reference evidence="2" key="1">
    <citation type="journal article" date="2020" name="Stud. Mycol.">
        <title>101 Dothideomycetes genomes: a test case for predicting lifestyles and emergence of pathogens.</title>
        <authorList>
            <person name="Haridas S."/>
            <person name="Albert R."/>
            <person name="Binder M."/>
            <person name="Bloem J."/>
            <person name="Labutti K."/>
            <person name="Salamov A."/>
            <person name="Andreopoulos B."/>
            <person name="Baker S."/>
            <person name="Barry K."/>
            <person name="Bills G."/>
            <person name="Bluhm B."/>
            <person name="Cannon C."/>
            <person name="Castanera R."/>
            <person name="Culley D."/>
            <person name="Daum C."/>
            <person name="Ezra D."/>
            <person name="Gonzalez J."/>
            <person name="Henrissat B."/>
            <person name="Kuo A."/>
            <person name="Liang C."/>
            <person name="Lipzen A."/>
            <person name="Lutzoni F."/>
            <person name="Magnuson J."/>
            <person name="Mondo S."/>
            <person name="Nolan M."/>
            <person name="Ohm R."/>
            <person name="Pangilinan J."/>
            <person name="Park H.-J."/>
            <person name="Ramirez L."/>
            <person name="Alfaro M."/>
            <person name="Sun H."/>
            <person name="Tritt A."/>
            <person name="Yoshinaga Y."/>
            <person name="Zwiers L.-H."/>
            <person name="Turgeon B."/>
            <person name="Goodwin S."/>
            <person name="Spatafora J."/>
            <person name="Crous P."/>
            <person name="Grigoriev I."/>
        </authorList>
    </citation>
    <scope>NUCLEOTIDE SEQUENCE</scope>
    <source>
        <strain evidence="2">CBS 116005</strain>
    </source>
</reference>
<evidence type="ECO:0000313" key="2">
    <source>
        <dbReference type="EMBL" id="KAF2772693.1"/>
    </source>
</evidence>
<evidence type="ECO:0000313" key="3">
    <source>
        <dbReference type="Proteomes" id="UP000799436"/>
    </source>
</evidence>
<protein>
    <submittedName>
        <fullName evidence="2">Uncharacterized protein</fullName>
    </submittedName>
</protein>
<dbReference type="EMBL" id="ML995813">
    <property type="protein sequence ID" value="KAF2772693.1"/>
    <property type="molecule type" value="Genomic_DNA"/>
</dbReference>
<evidence type="ECO:0000256" key="1">
    <source>
        <dbReference type="SAM" id="SignalP"/>
    </source>
</evidence>
<feature type="chain" id="PRO_5026113425" evidence="1">
    <location>
        <begin position="35"/>
        <end position="167"/>
    </location>
</feature>
<gene>
    <name evidence="2" type="ORF">EJ03DRAFT_168683</name>
</gene>
<organism evidence="2 3">
    <name type="scientific">Teratosphaeria nubilosa</name>
    <dbReference type="NCBI Taxonomy" id="161662"/>
    <lineage>
        <taxon>Eukaryota</taxon>
        <taxon>Fungi</taxon>
        <taxon>Dikarya</taxon>
        <taxon>Ascomycota</taxon>
        <taxon>Pezizomycotina</taxon>
        <taxon>Dothideomycetes</taxon>
        <taxon>Dothideomycetidae</taxon>
        <taxon>Mycosphaerellales</taxon>
        <taxon>Teratosphaeriaceae</taxon>
        <taxon>Teratosphaeria</taxon>
    </lineage>
</organism>
<accession>A0A6G1LIA6</accession>